<dbReference type="EMBL" id="JAVREO010000007">
    <property type="protein sequence ID" value="MDT0267240.1"/>
    <property type="molecule type" value="Genomic_DNA"/>
</dbReference>
<reference evidence="3" key="1">
    <citation type="submission" date="2023-07" db="EMBL/GenBank/DDBJ databases">
        <title>30 novel species of actinomycetes from the DSMZ collection.</title>
        <authorList>
            <person name="Nouioui I."/>
        </authorList>
    </citation>
    <scope>NUCLEOTIDE SEQUENCE [LARGE SCALE GENOMIC DNA]</scope>
    <source>
        <strain evidence="3">DSM 44915</strain>
    </source>
</reference>
<dbReference type="RefSeq" id="WP_311667300.1">
    <property type="nucleotide sequence ID" value="NZ_JAVREO010000007.1"/>
</dbReference>
<gene>
    <name evidence="2" type="ORF">RM844_13190</name>
</gene>
<proteinExistence type="predicted"/>
<keyword evidence="3" id="KW-1185">Reference proteome</keyword>
<sequence>MAAARNWLYALNAELADAGVYAGTLTVAALVLHSEAAELAIGDQDAPAPDGHLADFPTVHPDQLADHYWDMYTRRDRVEQAHPVELTPTPTPTWRPLSGVGA</sequence>
<protein>
    <submittedName>
        <fullName evidence="2">Uncharacterized protein</fullName>
    </submittedName>
</protein>
<dbReference type="Proteomes" id="UP001183410">
    <property type="component" value="Unassembled WGS sequence"/>
</dbReference>
<name>A0ABU2JQH1_9ACTN</name>
<accession>A0ABU2JQH1</accession>
<feature type="region of interest" description="Disordered" evidence="1">
    <location>
        <begin position="81"/>
        <end position="102"/>
    </location>
</feature>
<evidence type="ECO:0000256" key="1">
    <source>
        <dbReference type="SAM" id="MobiDB-lite"/>
    </source>
</evidence>
<comment type="caution">
    <text evidence="2">The sequence shown here is derived from an EMBL/GenBank/DDBJ whole genome shotgun (WGS) entry which is preliminary data.</text>
</comment>
<evidence type="ECO:0000313" key="2">
    <source>
        <dbReference type="EMBL" id="MDT0267240.1"/>
    </source>
</evidence>
<organism evidence="2 3">
    <name type="scientific">Streptomyces chisholmiae</name>
    <dbReference type="NCBI Taxonomy" id="3075540"/>
    <lineage>
        <taxon>Bacteria</taxon>
        <taxon>Bacillati</taxon>
        <taxon>Actinomycetota</taxon>
        <taxon>Actinomycetes</taxon>
        <taxon>Kitasatosporales</taxon>
        <taxon>Streptomycetaceae</taxon>
        <taxon>Streptomyces</taxon>
    </lineage>
</organism>
<evidence type="ECO:0000313" key="3">
    <source>
        <dbReference type="Proteomes" id="UP001183410"/>
    </source>
</evidence>